<organism evidence="10 11">
    <name type="scientific">Hevea brasiliensis</name>
    <name type="common">Para rubber tree</name>
    <name type="synonym">Siphonia brasiliensis</name>
    <dbReference type="NCBI Taxonomy" id="3981"/>
    <lineage>
        <taxon>Eukaryota</taxon>
        <taxon>Viridiplantae</taxon>
        <taxon>Streptophyta</taxon>
        <taxon>Embryophyta</taxon>
        <taxon>Tracheophyta</taxon>
        <taxon>Spermatophyta</taxon>
        <taxon>Magnoliopsida</taxon>
        <taxon>eudicotyledons</taxon>
        <taxon>Gunneridae</taxon>
        <taxon>Pentapetalae</taxon>
        <taxon>rosids</taxon>
        <taxon>fabids</taxon>
        <taxon>Malpighiales</taxon>
        <taxon>Euphorbiaceae</taxon>
        <taxon>Crotonoideae</taxon>
        <taxon>Micrandreae</taxon>
        <taxon>Hevea</taxon>
    </lineage>
</organism>
<evidence type="ECO:0000259" key="9">
    <source>
        <dbReference type="PROSITE" id="PS51032"/>
    </source>
</evidence>
<feature type="domain" description="AP2/ERF" evidence="9">
    <location>
        <begin position="120"/>
        <end position="177"/>
    </location>
</feature>
<evidence type="ECO:0000256" key="1">
    <source>
        <dbReference type="ARBA" id="ARBA00004123"/>
    </source>
</evidence>
<keyword evidence="6" id="KW-0539">Nucleus</keyword>
<evidence type="ECO:0000256" key="4">
    <source>
        <dbReference type="ARBA" id="ARBA00023159"/>
    </source>
</evidence>
<keyword evidence="3" id="KW-0238">DNA-binding</keyword>
<name>A0A6A6MS92_HEVBR</name>
<gene>
    <name evidence="10" type="ORF">GH714_038034</name>
</gene>
<evidence type="ECO:0000256" key="7">
    <source>
        <dbReference type="ARBA" id="ARBA00024343"/>
    </source>
</evidence>
<evidence type="ECO:0000256" key="6">
    <source>
        <dbReference type="ARBA" id="ARBA00023242"/>
    </source>
</evidence>
<dbReference type="GO" id="GO:0003700">
    <property type="term" value="F:DNA-binding transcription factor activity"/>
    <property type="evidence" value="ECO:0007669"/>
    <property type="project" value="InterPro"/>
</dbReference>
<dbReference type="SUPFAM" id="SSF54171">
    <property type="entry name" value="DNA-binding domain"/>
    <property type="match status" value="1"/>
</dbReference>
<keyword evidence="4" id="KW-0010">Activator</keyword>
<dbReference type="InterPro" id="IPR051032">
    <property type="entry name" value="AP2/ERF_TF_ERF_subfamily"/>
</dbReference>
<dbReference type="PROSITE" id="PS51032">
    <property type="entry name" value="AP2_ERF"/>
    <property type="match status" value="1"/>
</dbReference>
<dbReference type="Pfam" id="PF00847">
    <property type="entry name" value="AP2"/>
    <property type="match status" value="1"/>
</dbReference>
<keyword evidence="2" id="KW-0805">Transcription regulation</keyword>
<dbReference type="GO" id="GO:0003677">
    <property type="term" value="F:DNA binding"/>
    <property type="evidence" value="ECO:0007669"/>
    <property type="project" value="UniProtKB-KW"/>
</dbReference>
<keyword evidence="11" id="KW-1185">Reference proteome</keyword>
<evidence type="ECO:0000256" key="8">
    <source>
        <dbReference type="SAM" id="MobiDB-lite"/>
    </source>
</evidence>
<feature type="compositionally biased region" description="Basic and acidic residues" evidence="8">
    <location>
        <begin position="92"/>
        <end position="105"/>
    </location>
</feature>
<dbReference type="PANTHER" id="PTHR31985:SF311">
    <property type="entry name" value="AP2_ERF DOMAIN-CONTAINING PROTEIN"/>
    <property type="match status" value="1"/>
</dbReference>
<evidence type="ECO:0000256" key="2">
    <source>
        <dbReference type="ARBA" id="ARBA00023015"/>
    </source>
</evidence>
<dbReference type="CDD" id="cd00018">
    <property type="entry name" value="AP2"/>
    <property type="match status" value="1"/>
</dbReference>
<evidence type="ECO:0000313" key="11">
    <source>
        <dbReference type="Proteomes" id="UP000467840"/>
    </source>
</evidence>
<feature type="region of interest" description="Disordered" evidence="8">
    <location>
        <begin position="208"/>
        <end position="237"/>
    </location>
</feature>
<comment type="similarity">
    <text evidence="7">Belongs to the AP2/ERF transcription factor family. ERF subfamily.</text>
</comment>
<dbReference type="Gene3D" id="3.30.730.10">
    <property type="entry name" value="AP2/ERF domain"/>
    <property type="match status" value="1"/>
</dbReference>
<proteinExistence type="inferred from homology"/>
<protein>
    <recommendedName>
        <fullName evidence="9">AP2/ERF domain-containing protein</fullName>
    </recommendedName>
</protein>
<feature type="region of interest" description="Disordered" evidence="8">
    <location>
        <begin position="84"/>
        <end position="121"/>
    </location>
</feature>
<accession>A0A6A6MS92</accession>
<keyword evidence="5" id="KW-0804">Transcription</keyword>
<evidence type="ECO:0000256" key="3">
    <source>
        <dbReference type="ARBA" id="ARBA00023125"/>
    </source>
</evidence>
<dbReference type="AlphaFoldDB" id="A0A6A6MS92"/>
<dbReference type="InterPro" id="IPR036955">
    <property type="entry name" value="AP2/ERF_dom_sf"/>
</dbReference>
<dbReference type="EMBL" id="JAAGAX010000005">
    <property type="protein sequence ID" value="KAF2315053.1"/>
    <property type="molecule type" value="Genomic_DNA"/>
</dbReference>
<dbReference type="PANTHER" id="PTHR31985">
    <property type="entry name" value="ETHYLENE-RESPONSIVE TRANSCRIPTION FACTOR ERF042-RELATED"/>
    <property type="match status" value="1"/>
</dbReference>
<dbReference type="SMART" id="SM00380">
    <property type="entry name" value="AP2"/>
    <property type="match status" value="1"/>
</dbReference>
<comment type="caution">
    <text evidence="10">The sequence shown here is derived from an EMBL/GenBank/DDBJ whole genome shotgun (WGS) entry which is preliminary data.</text>
</comment>
<comment type="subcellular location">
    <subcellularLocation>
        <location evidence="1">Nucleus</location>
    </subcellularLocation>
</comment>
<dbReference type="GO" id="GO:0005634">
    <property type="term" value="C:nucleus"/>
    <property type="evidence" value="ECO:0007669"/>
    <property type="project" value="UniProtKB-SubCell"/>
</dbReference>
<dbReference type="FunFam" id="3.30.730.10:FF:000001">
    <property type="entry name" value="Ethylene-responsive transcription factor 2"/>
    <property type="match status" value="1"/>
</dbReference>
<evidence type="ECO:0000313" key="10">
    <source>
        <dbReference type="EMBL" id="KAF2315053.1"/>
    </source>
</evidence>
<reference evidence="10 11" key="1">
    <citation type="journal article" date="2020" name="Mol. Plant">
        <title>The Chromosome-Based Rubber Tree Genome Provides New Insights into Spurge Genome Evolution and Rubber Biosynthesis.</title>
        <authorList>
            <person name="Liu J."/>
            <person name="Shi C."/>
            <person name="Shi C.C."/>
            <person name="Li W."/>
            <person name="Zhang Q.J."/>
            <person name="Zhang Y."/>
            <person name="Li K."/>
            <person name="Lu H.F."/>
            <person name="Shi C."/>
            <person name="Zhu S.T."/>
            <person name="Xiao Z.Y."/>
            <person name="Nan H."/>
            <person name="Yue Y."/>
            <person name="Zhu X.G."/>
            <person name="Wu Y."/>
            <person name="Hong X.N."/>
            <person name="Fan G.Y."/>
            <person name="Tong Y."/>
            <person name="Zhang D."/>
            <person name="Mao C.L."/>
            <person name="Liu Y.L."/>
            <person name="Hao S.J."/>
            <person name="Liu W.Q."/>
            <person name="Lv M.Q."/>
            <person name="Zhang H.B."/>
            <person name="Liu Y."/>
            <person name="Hu-Tang G.R."/>
            <person name="Wang J.P."/>
            <person name="Wang J.H."/>
            <person name="Sun Y.H."/>
            <person name="Ni S.B."/>
            <person name="Chen W.B."/>
            <person name="Zhang X.C."/>
            <person name="Jiao Y.N."/>
            <person name="Eichler E.E."/>
            <person name="Li G.H."/>
            <person name="Liu X."/>
            <person name="Gao L.Z."/>
        </authorList>
    </citation>
    <scope>NUCLEOTIDE SEQUENCE [LARGE SCALE GENOMIC DNA]</scope>
    <source>
        <strain evidence="11">cv. GT1</strain>
        <tissue evidence="10">Leaf</tissue>
    </source>
</reference>
<dbReference type="PRINTS" id="PR00367">
    <property type="entry name" value="ETHRSPELEMNT"/>
</dbReference>
<dbReference type="InterPro" id="IPR001471">
    <property type="entry name" value="AP2/ERF_dom"/>
</dbReference>
<sequence length="291" mass="32454">MKPSKTMCIIHTKTINPSILSTLLRANFTRKLCLAFFSPAAASAPETSMETSLDMDSEAQNIASSSLLLLLFNCLSLSSFPSPVNNSTLKSSKQDQELKTDDERNKKVKISNENAGRHPSYRGVRMRQWGKWVSEIREPRKKSRIWLGTYSTAEMAARAHDVAALTIKGRSAHLNFPELARELPRPASASPKDIQAAAALAAALNYKNKDHDESDMESSQAITEASHHGAQGSLSSTLRDREDDTFIDLPDILLDISHQIDEFCCLSSWQVAETETLDNGFWHEEPSLWEY</sequence>
<dbReference type="InterPro" id="IPR016177">
    <property type="entry name" value="DNA-bd_dom_sf"/>
</dbReference>
<dbReference type="Proteomes" id="UP000467840">
    <property type="component" value="Chromosome 15"/>
</dbReference>
<evidence type="ECO:0000256" key="5">
    <source>
        <dbReference type="ARBA" id="ARBA00023163"/>
    </source>
</evidence>